<name>A0ABU3W8Q2_9CORY</name>
<evidence type="ECO:0000313" key="2">
    <source>
        <dbReference type="EMBL" id="MDV2424435.1"/>
    </source>
</evidence>
<evidence type="ECO:0000313" key="3">
    <source>
        <dbReference type="Proteomes" id="UP001185631"/>
    </source>
</evidence>
<dbReference type="Proteomes" id="UP001185631">
    <property type="component" value="Unassembled WGS sequence"/>
</dbReference>
<dbReference type="EMBL" id="JAVBID010000009">
    <property type="protein sequence ID" value="MDV2424435.1"/>
    <property type="molecule type" value="Genomic_DNA"/>
</dbReference>
<proteinExistence type="predicted"/>
<feature type="region of interest" description="Disordered" evidence="1">
    <location>
        <begin position="117"/>
        <end position="148"/>
    </location>
</feature>
<dbReference type="RefSeq" id="WP_316987102.1">
    <property type="nucleotide sequence ID" value="NZ_JAVBID010000009.1"/>
</dbReference>
<organism evidence="2 3">
    <name type="scientific">Corynebacterium curieae</name>
    <dbReference type="NCBI Taxonomy" id="2913500"/>
    <lineage>
        <taxon>Bacteria</taxon>
        <taxon>Bacillati</taxon>
        <taxon>Actinomycetota</taxon>
        <taxon>Actinomycetes</taxon>
        <taxon>Mycobacteriales</taxon>
        <taxon>Corynebacteriaceae</taxon>
        <taxon>Corynebacterium</taxon>
    </lineage>
</organism>
<accession>A0ABU3W8Q2</accession>
<gene>
    <name evidence="2" type="ORF">RAE13_08450</name>
</gene>
<comment type="caution">
    <text evidence="2">The sequence shown here is derived from an EMBL/GenBank/DDBJ whole genome shotgun (WGS) entry which is preliminary data.</text>
</comment>
<protein>
    <submittedName>
        <fullName evidence="2">Uncharacterized protein</fullName>
    </submittedName>
</protein>
<evidence type="ECO:0000256" key="1">
    <source>
        <dbReference type="SAM" id="MobiDB-lite"/>
    </source>
</evidence>
<reference evidence="2 3" key="1">
    <citation type="submission" date="2023-08" db="EMBL/GenBank/DDBJ databases">
        <title>Genomic characterization of the C. tuberculostearicum species complex, a ubiquitous member of the human skin microbiome.</title>
        <authorList>
            <person name="Ahmed N."/>
            <person name="Deming C."/>
            <person name="Conlan S."/>
            <person name="Segre J."/>
        </authorList>
    </citation>
    <scope>NUCLEOTIDE SEQUENCE [LARGE SCALE GENOMIC DNA]</scope>
    <source>
        <strain evidence="2 3">CTNIH19</strain>
    </source>
</reference>
<sequence>MAYRDELTEIGARVYGRSTNTDTGQLGARIYGRCDETDSAQLGGRVYGQNDELDALGHRVYNPTHGEVVSYQQDDPADEEESRPWRLNESRPGPGAYHLDEAGQEDDLDAIGARIANGGSGVEGIKTADNRDENYDVTGTRGLPGFDY</sequence>
<keyword evidence="3" id="KW-1185">Reference proteome</keyword>
<feature type="region of interest" description="Disordered" evidence="1">
    <location>
        <begin position="67"/>
        <end position="105"/>
    </location>
</feature>